<keyword evidence="3" id="KW-1185">Reference proteome</keyword>
<keyword evidence="1" id="KW-1133">Transmembrane helix</keyword>
<dbReference type="EMBL" id="CAJNOC010000337">
    <property type="protein sequence ID" value="CAF0747039.1"/>
    <property type="molecule type" value="Genomic_DNA"/>
</dbReference>
<protein>
    <submittedName>
        <fullName evidence="2">Uncharacterized protein</fullName>
    </submittedName>
</protein>
<keyword evidence="1" id="KW-0812">Transmembrane</keyword>
<gene>
    <name evidence="2" type="ORF">OXX778_LOCUS3709</name>
</gene>
<evidence type="ECO:0000256" key="1">
    <source>
        <dbReference type="SAM" id="Phobius"/>
    </source>
</evidence>
<feature type="transmembrane region" description="Helical" evidence="1">
    <location>
        <begin position="30"/>
        <end position="51"/>
    </location>
</feature>
<comment type="caution">
    <text evidence="2">The sequence shown here is derived from an EMBL/GenBank/DDBJ whole genome shotgun (WGS) entry which is preliminary data.</text>
</comment>
<dbReference type="Proteomes" id="UP000663879">
    <property type="component" value="Unassembled WGS sequence"/>
</dbReference>
<reference evidence="2" key="1">
    <citation type="submission" date="2021-02" db="EMBL/GenBank/DDBJ databases">
        <authorList>
            <person name="Nowell W R."/>
        </authorList>
    </citation>
    <scope>NUCLEOTIDE SEQUENCE</scope>
    <source>
        <strain evidence="2">Ploen Becks lab</strain>
    </source>
</reference>
<accession>A0A813P007</accession>
<name>A0A813P007_9BILA</name>
<organism evidence="2 3">
    <name type="scientific">Brachionus calyciflorus</name>
    <dbReference type="NCBI Taxonomy" id="104777"/>
    <lineage>
        <taxon>Eukaryota</taxon>
        <taxon>Metazoa</taxon>
        <taxon>Spiralia</taxon>
        <taxon>Gnathifera</taxon>
        <taxon>Rotifera</taxon>
        <taxon>Eurotatoria</taxon>
        <taxon>Monogononta</taxon>
        <taxon>Pseudotrocha</taxon>
        <taxon>Ploima</taxon>
        <taxon>Brachionidae</taxon>
        <taxon>Brachionus</taxon>
    </lineage>
</organism>
<dbReference type="AlphaFoldDB" id="A0A813P007"/>
<evidence type="ECO:0000313" key="3">
    <source>
        <dbReference type="Proteomes" id="UP000663879"/>
    </source>
</evidence>
<keyword evidence="1" id="KW-0472">Membrane</keyword>
<proteinExistence type="predicted"/>
<sequence length="203" mass="23314">MMKELEAGEHKATNTDDYTNLLIISKRHRLLNKVLVIVVALQFIAILAMKVKHEGFNLKKRNNISFIRTTPINLDYEDLDEPIFPTTTKTIPNDENSLELDGSKNFDESLDKSTSISTEELTTTPLFVTESTVEFYKFSTQEDPTEFNTFSEEFQTTETIKESSTMEMTTTEFQIDLTTVNDLNIQNETSRYSDNVSNYSTIF</sequence>
<evidence type="ECO:0000313" key="2">
    <source>
        <dbReference type="EMBL" id="CAF0747039.1"/>
    </source>
</evidence>